<evidence type="ECO:0000256" key="2">
    <source>
        <dbReference type="ARBA" id="ARBA00022448"/>
    </source>
</evidence>
<feature type="transmembrane region" description="Helical" evidence="7">
    <location>
        <begin position="273"/>
        <end position="301"/>
    </location>
</feature>
<feature type="domain" description="ABC transmembrane type-1" evidence="8">
    <location>
        <begin position="88"/>
        <end position="299"/>
    </location>
</feature>
<dbReference type="CDD" id="cd06261">
    <property type="entry name" value="TM_PBP2"/>
    <property type="match status" value="1"/>
</dbReference>
<evidence type="ECO:0000259" key="8">
    <source>
        <dbReference type="PROSITE" id="PS50928"/>
    </source>
</evidence>
<evidence type="ECO:0000256" key="1">
    <source>
        <dbReference type="ARBA" id="ARBA00004651"/>
    </source>
</evidence>
<reference evidence="9" key="1">
    <citation type="submission" date="2022-08" db="EMBL/GenBank/DDBJ databases">
        <title>Alicyclobacillus fastidiosus DSM 17978, complete genome.</title>
        <authorList>
            <person name="Wang Q."/>
            <person name="Cai R."/>
            <person name="Wang Z."/>
        </authorList>
    </citation>
    <scope>NUCLEOTIDE SEQUENCE</scope>
    <source>
        <strain evidence="9">DSM 17978</strain>
    </source>
</reference>
<organism evidence="9 10">
    <name type="scientific">Alicyclobacillus fastidiosus</name>
    <dbReference type="NCBI Taxonomy" id="392011"/>
    <lineage>
        <taxon>Bacteria</taxon>
        <taxon>Bacillati</taxon>
        <taxon>Bacillota</taxon>
        <taxon>Bacilli</taxon>
        <taxon>Bacillales</taxon>
        <taxon>Alicyclobacillaceae</taxon>
        <taxon>Alicyclobacillus</taxon>
    </lineage>
</organism>
<dbReference type="InterPro" id="IPR035906">
    <property type="entry name" value="MetI-like_sf"/>
</dbReference>
<dbReference type="InterPro" id="IPR051393">
    <property type="entry name" value="ABC_transporter_permease"/>
</dbReference>
<keyword evidence="10" id="KW-1185">Reference proteome</keyword>
<dbReference type="Gene3D" id="1.10.3720.10">
    <property type="entry name" value="MetI-like"/>
    <property type="match status" value="1"/>
</dbReference>
<evidence type="ECO:0000256" key="5">
    <source>
        <dbReference type="ARBA" id="ARBA00022989"/>
    </source>
</evidence>
<dbReference type="SUPFAM" id="SSF160964">
    <property type="entry name" value="MalF N-terminal region-like"/>
    <property type="match status" value="1"/>
</dbReference>
<dbReference type="Pfam" id="PF00528">
    <property type="entry name" value="BPD_transp_1"/>
    <property type="match status" value="1"/>
</dbReference>
<dbReference type="PROSITE" id="PS50928">
    <property type="entry name" value="ABC_TM1"/>
    <property type="match status" value="1"/>
</dbReference>
<dbReference type="InterPro" id="IPR000515">
    <property type="entry name" value="MetI-like"/>
</dbReference>
<feature type="transmembrane region" description="Helical" evidence="7">
    <location>
        <begin position="92"/>
        <end position="113"/>
    </location>
</feature>
<dbReference type="EMBL" id="CP104067">
    <property type="protein sequence ID" value="WAH40579.1"/>
    <property type="molecule type" value="Genomic_DNA"/>
</dbReference>
<comment type="subcellular location">
    <subcellularLocation>
        <location evidence="1 7">Cell membrane</location>
        <topology evidence="1 7">Multi-pass membrane protein</topology>
    </subcellularLocation>
</comment>
<comment type="similarity">
    <text evidence="7">Belongs to the binding-protein-dependent transport system permease family.</text>
</comment>
<evidence type="ECO:0000256" key="7">
    <source>
        <dbReference type="RuleBase" id="RU363032"/>
    </source>
</evidence>
<sequence>MATQSNESVTAYGVMTSKRASVQSNSSLAAYGFMTPWMLGMLFLTLGSVLFSIYLAFTNYNLLSPAHFIGLQNFKQIFANDPDFAASMRATFLYVIISVPFRLVFALLVAVLLNRKVRGLGVYRALFYLPSLVGGSVGVSIGWRELFAPNGTINTLLQHVGINGPSWLASPVDALLVLCLLSVWQFGSEMVIFLAGLKQIPKTYYEAASIDGASRFQQFMKVTLPMLSPIVFFNLVMGTISAFMVFTQVYIITGGGPMNSTLFYVLYVYQQAFTYYHMGYAAALSIILLILIAACTGLLFLTQKYWVKYEN</sequence>
<keyword evidence="4 7" id="KW-0812">Transmembrane</keyword>
<evidence type="ECO:0000313" key="9">
    <source>
        <dbReference type="EMBL" id="WAH40579.1"/>
    </source>
</evidence>
<proteinExistence type="inferred from homology"/>
<dbReference type="PANTHER" id="PTHR30193:SF1">
    <property type="entry name" value="ABC TRANSPORTER PERMEASE PROTEIN YESP-RELATED"/>
    <property type="match status" value="1"/>
</dbReference>
<dbReference type="Proteomes" id="UP001164761">
    <property type="component" value="Chromosome"/>
</dbReference>
<feature type="transmembrane region" description="Helical" evidence="7">
    <location>
        <begin position="125"/>
        <end position="143"/>
    </location>
</feature>
<keyword evidence="5 7" id="KW-1133">Transmembrane helix</keyword>
<accession>A0ABY6ZCG5</accession>
<evidence type="ECO:0000256" key="6">
    <source>
        <dbReference type="ARBA" id="ARBA00023136"/>
    </source>
</evidence>
<evidence type="ECO:0000256" key="4">
    <source>
        <dbReference type="ARBA" id="ARBA00022692"/>
    </source>
</evidence>
<dbReference type="RefSeq" id="WP_268004480.1">
    <property type="nucleotide sequence ID" value="NZ_BSUT01000001.1"/>
</dbReference>
<evidence type="ECO:0000313" key="10">
    <source>
        <dbReference type="Proteomes" id="UP001164761"/>
    </source>
</evidence>
<keyword evidence="3" id="KW-1003">Cell membrane</keyword>
<feature type="transmembrane region" description="Helical" evidence="7">
    <location>
        <begin position="174"/>
        <end position="197"/>
    </location>
</feature>
<keyword evidence="2 7" id="KW-0813">Transport</keyword>
<dbReference type="PANTHER" id="PTHR30193">
    <property type="entry name" value="ABC TRANSPORTER PERMEASE PROTEIN"/>
    <property type="match status" value="1"/>
</dbReference>
<evidence type="ECO:0000256" key="3">
    <source>
        <dbReference type="ARBA" id="ARBA00022475"/>
    </source>
</evidence>
<protein>
    <submittedName>
        <fullName evidence="9">Sugar ABC transporter permease</fullName>
    </submittedName>
</protein>
<gene>
    <name evidence="9" type="ORF">NZD89_20000</name>
</gene>
<dbReference type="SUPFAM" id="SSF161098">
    <property type="entry name" value="MetI-like"/>
    <property type="match status" value="1"/>
</dbReference>
<feature type="transmembrane region" description="Helical" evidence="7">
    <location>
        <begin position="230"/>
        <end position="253"/>
    </location>
</feature>
<keyword evidence="6 7" id="KW-0472">Membrane</keyword>
<feature type="transmembrane region" description="Helical" evidence="7">
    <location>
        <begin position="28"/>
        <end position="57"/>
    </location>
</feature>
<name>A0ABY6ZCG5_9BACL</name>